<gene>
    <name evidence="2" type="ORF">K466DRAFT_345689</name>
</gene>
<sequence length="113" mass="12574">MRSHPRAGLPYRAHASGSPAHPPCRLDRDGSRGRVRCHLALPSQQARWALARCSSRLTTRDPRRDHARCMWRSAAYLHESRSCPAVTAVQIGFADPLSSWIHGRSEASALQLP</sequence>
<dbReference type="InParanoid" id="A0A5C3PTG5"/>
<dbReference type="AlphaFoldDB" id="A0A5C3PTG5"/>
<name>A0A5C3PTG5_9APHY</name>
<reference evidence="2 3" key="1">
    <citation type="journal article" date="2019" name="Nat. Ecol. Evol.">
        <title>Megaphylogeny resolves global patterns of mushroom evolution.</title>
        <authorList>
            <person name="Varga T."/>
            <person name="Krizsan K."/>
            <person name="Foldi C."/>
            <person name="Dima B."/>
            <person name="Sanchez-Garcia M."/>
            <person name="Sanchez-Ramirez S."/>
            <person name="Szollosi G.J."/>
            <person name="Szarkandi J.G."/>
            <person name="Papp V."/>
            <person name="Albert L."/>
            <person name="Andreopoulos W."/>
            <person name="Angelini C."/>
            <person name="Antonin V."/>
            <person name="Barry K.W."/>
            <person name="Bougher N.L."/>
            <person name="Buchanan P."/>
            <person name="Buyck B."/>
            <person name="Bense V."/>
            <person name="Catcheside P."/>
            <person name="Chovatia M."/>
            <person name="Cooper J."/>
            <person name="Damon W."/>
            <person name="Desjardin D."/>
            <person name="Finy P."/>
            <person name="Geml J."/>
            <person name="Haridas S."/>
            <person name="Hughes K."/>
            <person name="Justo A."/>
            <person name="Karasinski D."/>
            <person name="Kautmanova I."/>
            <person name="Kiss B."/>
            <person name="Kocsube S."/>
            <person name="Kotiranta H."/>
            <person name="LaButti K.M."/>
            <person name="Lechner B.E."/>
            <person name="Liimatainen K."/>
            <person name="Lipzen A."/>
            <person name="Lukacs Z."/>
            <person name="Mihaltcheva S."/>
            <person name="Morgado L.N."/>
            <person name="Niskanen T."/>
            <person name="Noordeloos M.E."/>
            <person name="Ohm R.A."/>
            <person name="Ortiz-Santana B."/>
            <person name="Ovrebo C."/>
            <person name="Racz N."/>
            <person name="Riley R."/>
            <person name="Savchenko A."/>
            <person name="Shiryaev A."/>
            <person name="Soop K."/>
            <person name="Spirin V."/>
            <person name="Szebenyi C."/>
            <person name="Tomsovsky M."/>
            <person name="Tulloss R.E."/>
            <person name="Uehling J."/>
            <person name="Grigoriev I.V."/>
            <person name="Vagvolgyi C."/>
            <person name="Papp T."/>
            <person name="Martin F.M."/>
            <person name="Miettinen O."/>
            <person name="Hibbett D.S."/>
            <person name="Nagy L.G."/>
        </authorList>
    </citation>
    <scope>NUCLEOTIDE SEQUENCE [LARGE SCALE GENOMIC DNA]</scope>
    <source>
        <strain evidence="2 3">HHB13444</strain>
    </source>
</reference>
<proteinExistence type="predicted"/>
<evidence type="ECO:0000313" key="3">
    <source>
        <dbReference type="Proteomes" id="UP000308197"/>
    </source>
</evidence>
<dbReference type="Proteomes" id="UP000308197">
    <property type="component" value="Unassembled WGS sequence"/>
</dbReference>
<protein>
    <submittedName>
        <fullName evidence="2">Uncharacterized protein</fullName>
    </submittedName>
</protein>
<evidence type="ECO:0000313" key="2">
    <source>
        <dbReference type="EMBL" id="TFK91088.1"/>
    </source>
</evidence>
<dbReference type="EMBL" id="ML211029">
    <property type="protein sequence ID" value="TFK91088.1"/>
    <property type="molecule type" value="Genomic_DNA"/>
</dbReference>
<feature type="region of interest" description="Disordered" evidence="1">
    <location>
        <begin position="1"/>
        <end position="26"/>
    </location>
</feature>
<evidence type="ECO:0000256" key="1">
    <source>
        <dbReference type="SAM" id="MobiDB-lite"/>
    </source>
</evidence>
<keyword evidence="3" id="KW-1185">Reference proteome</keyword>
<accession>A0A5C3PTG5</accession>
<organism evidence="2 3">
    <name type="scientific">Polyporus arcularius HHB13444</name>
    <dbReference type="NCBI Taxonomy" id="1314778"/>
    <lineage>
        <taxon>Eukaryota</taxon>
        <taxon>Fungi</taxon>
        <taxon>Dikarya</taxon>
        <taxon>Basidiomycota</taxon>
        <taxon>Agaricomycotina</taxon>
        <taxon>Agaricomycetes</taxon>
        <taxon>Polyporales</taxon>
        <taxon>Polyporaceae</taxon>
        <taxon>Polyporus</taxon>
    </lineage>
</organism>